<dbReference type="InterPro" id="IPR011486">
    <property type="entry name" value="BBP2"/>
</dbReference>
<proteinExistence type="predicted"/>
<evidence type="ECO:0000313" key="1">
    <source>
        <dbReference type="EMBL" id="CBI04991.1"/>
    </source>
</evidence>
<accession>E6QCR5</accession>
<dbReference type="Pfam" id="PF07642">
    <property type="entry name" value="BBP2"/>
    <property type="match status" value="1"/>
</dbReference>
<name>E6QCR5_9ZZZZ</name>
<protein>
    <recommendedName>
        <fullName evidence="2">Porin</fullName>
    </recommendedName>
</protein>
<gene>
    <name evidence="1" type="ORF">CARN5_1492</name>
</gene>
<comment type="caution">
    <text evidence="1">The sequence shown here is derived from an EMBL/GenBank/DDBJ whole genome shotgun (WGS) entry which is preliminary data.</text>
</comment>
<dbReference type="EMBL" id="CABP01000092">
    <property type="protein sequence ID" value="CBI04991.1"/>
    <property type="molecule type" value="Genomic_DNA"/>
</dbReference>
<reference evidence="1" key="1">
    <citation type="submission" date="2009-10" db="EMBL/GenBank/DDBJ databases">
        <title>Diversity of trophic interactions inside an arsenic-rich microbial ecosystem.</title>
        <authorList>
            <person name="Bertin P.N."/>
            <person name="Heinrich-Salmeron A."/>
            <person name="Pelletier E."/>
            <person name="Goulhen-Chollet F."/>
            <person name="Arsene-Ploetze F."/>
            <person name="Gallien S."/>
            <person name="Calteau A."/>
            <person name="Vallenet D."/>
            <person name="Casiot C."/>
            <person name="Chane-Woon-Ming B."/>
            <person name="Giloteaux L."/>
            <person name="Barakat M."/>
            <person name="Bonnefoy V."/>
            <person name="Bruneel O."/>
            <person name="Chandler M."/>
            <person name="Cleiss J."/>
            <person name="Duran R."/>
            <person name="Elbaz-Poulichet F."/>
            <person name="Fonknechten N."/>
            <person name="Lauga B."/>
            <person name="Mornico D."/>
            <person name="Ortet P."/>
            <person name="Schaeffer C."/>
            <person name="Siguier P."/>
            <person name="Alexander Thil Smith A."/>
            <person name="Van Dorsselaer A."/>
            <person name="Weissenbach J."/>
            <person name="Medigue C."/>
            <person name="Le Paslier D."/>
        </authorList>
    </citation>
    <scope>NUCLEOTIDE SEQUENCE</scope>
</reference>
<sequence>MCTRRKRIQKSVKFLAFGLLASSATAYAASGDLGGGFNISGYIAPTYIYSQDQNISSFYLGTTAPGPYEYYSTNLGAIGGVQLNVSKTFKDGSGIYLSFMPNMGYNKPIQKAQFKVPLSDHWTLTGGQVIAWDGYESSYAPTLLTITQSLAYDYIEPGYYTGLGAEYAAGPYSAKFMVGNFNTAFNASSKTPSFQYYLGYSPSSSPWSFWLYGAVADTNATPAPGPTYNLIYNDIDGQYASGPITLGWELFLENASGGAVNGGAGQAWGTELLGNYKLTDAASVTLRYDYFNDTKNGGLASVTGSPGAYNYQGGFAPNPNNPNRGPVRQEFTVAGLYQFTPELLGKIEYRYDWSDYKTFGLYQNAADAAGGNLYGLSNNSSLVGVQMVYTF</sequence>
<dbReference type="AlphaFoldDB" id="E6QCR5"/>
<dbReference type="SUPFAM" id="SSF56935">
    <property type="entry name" value="Porins"/>
    <property type="match status" value="1"/>
</dbReference>
<evidence type="ECO:0008006" key="2">
    <source>
        <dbReference type="Google" id="ProtNLM"/>
    </source>
</evidence>
<organism evidence="1">
    <name type="scientific">mine drainage metagenome</name>
    <dbReference type="NCBI Taxonomy" id="410659"/>
    <lineage>
        <taxon>unclassified sequences</taxon>
        <taxon>metagenomes</taxon>
        <taxon>ecological metagenomes</taxon>
    </lineage>
</organism>